<evidence type="ECO:0000256" key="5">
    <source>
        <dbReference type="SAM" id="MobiDB-lite"/>
    </source>
</evidence>
<reference evidence="7 8" key="1">
    <citation type="journal article" date="2020" name="ISME J.">
        <title>Uncovering the hidden diversity of litter-decomposition mechanisms in mushroom-forming fungi.</title>
        <authorList>
            <person name="Floudas D."/>
            <person name="Bentzer J."/>
            <person name="Ahren D."/>
            <person name="Johansson T."/>
            <person name="Persson P."/>
            <person name="Tunlid A."/>
        </authorList>
    </citation>
    <scope>NUCLEOTIDE SEQUENCE [LARGE SCALE GENOMIC DNA]</scope>
    <source>
        <strain evidence="7 8">CBS 175.51</strain>
    </source>
</reference>
<dbReference type="AlphaFoldDB" id="A0A8H5FDA4"/>
<feature type="compositionally biased region" description="Basic and acidic residues" evidence="5">
    <location>
        <begin position="170"/>
        <end position="188"/>
    </location>
</feature>
<name>A0A8H5FDA4_9AGAR</name>
<keyword evidence="8" id="KW-1185">Reference proteome</keyword>
<comment type="subcellular location">
    <subcellularLocation>
        <location evidence="1">Cytoplasm</location>
        <location evidence="1">Cytoskeleton</location>
    </subcellularLocation>
</comment>
<evidence type="ECO:0000256" key="3">
    <source>
        <dbReference type="ARBA" id="ARBA00022490"/>
    </source>
</evidence>
<feature type="compositionally biased region" description="Basic and acidic residues" evidence="5">
    <location>
        <begin position="653"/>
        <end position="664"/>
    </location>
</feature>
<feature type="compositionally biased region" description="Basic and acidic residues" evidence="5">
    <location>
        <begin position="457"/>
        <end position="468"/>
    </location>
</feature>
<gene>
    <name evidence="7" type="ORF">D9611_005286</name>
</gene>
<feature type="region of interest" description="Disordered" evidence="5">
    <location>
        <begin position="148"/>
        <end position="250"/>
    </location>
</feature>
<comment type="similarity">
    <text evidence="2">Belongs to the TPX2 family.</text>
</comment>
<sequence length="754" mass="80978">MAPALRLGGETSRRRMADTSDTSFSFQIPTSGLEDEYLLEYDDTFLQGADDAFATPAPPSRFTLEPLTITDLTPGPSKPVKSTSKQIPIRSTLAGAGETPRRRSSRIQQRPKPSTVTRLTKDISVPQSPRGERIDSLKAQLDSLADELGDVREAVEPDSPGSAAPLEQNLPRREAPPARRKDPAKPAVREGGIAKVRPQRGVRRTSGARNAAAAVSLGLESDRPLPAPTTPPTEPPVLSRPIKSEPSVDSASAVNVADVLMTPNRDLVTDTHVTLHAGSSNSTTALSKPTLSDLPLGTANANVLIAEPSDAPVAPRDSHMTISQLSPLNPSPHSLSGAADEEIPVESAMEEAPLRTSSKRPVSVEQAEEIEGVRARKKGKANPGVGASGASSSSSAPSSSKHAVAAPFAKRLPPTTRKSIRRLSASGRGSRLAVVGGRKSSGRSGRGSTGSSASGNRRAEKEAERESGPHATSSGGDKKEDGDTTLASSSSNHLQNCEESSVEPHLKQNLNRDRWEPHVPAPEQRQGAAAARSTSNARSGSSSKVKMVHATVPVGFNFRVSARLEARKSVGASRGLGGSEGARARVTAKLNAAKAAKAKGKEKAKEKEKAVTRNADLRTFRRPRHQAPASSSTMKHSQSNSNSNSSHPVPDFKALHASHEADLTRRKEKLLRQSRANAVIPVSPRFETKNRLKERHKFDDMVKEKELRLQEEREAQRRVQAEEEERLVRELRRKAVPKAHEVPEWYKDAPKRGK</sequence>
<keyword evidence="4" id="KW-0206">Cytoskeleton</keyword>
<accession>A0A8H5FDA4</accession>
<evidence type="ECO:0000313" key="8">
    <source>
        <dbReference type="Proteomes" id="UP000541558"/>
    </source>
</evidence>
<feature type="region of interest" description="Disordered" evidence="5">
    <location>
        <begin position="592"/>
        <end position="664"/>
    </location>
</feature>
<dbReference type="GO" id="GO:0005856">
    <property type="term" value="C:cytoskeleton"/>
    <property type="evidence" value="ECO:0007669"/>
    <property type="project" value="UniProtKB-SubCell"/>
</dbReference>
<dbReference type="EMBL" id="JAACJK010000110">
    <property type="protein sequence ID" value="KAF5332875.1"/>
    <property type="molecule type" value="Genomic_DNA"/>
</dbReference>
<dbReference type="InterPro" id="IPR027329">
    <property type="entry name" value="TPX2_C"/>
</dbReference>
<evidence type="ECO:0000256" key="1">
    <source>
        <dbReference type="ARBA" id="ARBA00004245"/>
    </source>
</evidence>
<protein>
    <recommendedName>
        <fullName evidence="6">TPX2 C-terminal domain-containing protein</fullName>
    </recommendedName>
</protein>
<comment type="caution">
    <text evidence="7">The sequence shown here is derived from an EMBL/GenBank/DDBJ whole genome shotgun (WGS) entry which is preliminary data.</text>
</comment>
<feature type="compositionally biased region" description="Low complexity" evidence="5">
    <location>
        <begin position="383"/>
        <end position="407"/>
    </location>
</feature>
<feature type="compositionally biased region" description="Low complexity" evidence="5">
    <location>
        <begin position="527"/>
        <end position="543"/>
    </location>
</feature>
<evidence type="ECO:0000256" key="2">
    <source>
        <dbReference type="ARBA" id="ARBA00005885"/>
    </source>
</evidence>
<feature type="compositionally biased region" description="Low complexity" evidence="5">
    <location>
        <begin position="323"/>
        <end position="336"/>
    </location>
</feature>
<evidence type="ECO:0000256" key="4">
    <source>
        <dbReference type="ARBA" id="ARBA00023212"/>
    </source>
</evidence>
<feature type="region of interest" description="Disordered" evidence="5">
    <location>
        <begin position="50"/>
        <end position="135"/>
    </location>
</feature>
<feature type="region of interest" description="Disordered" evidence="5">
    <location>
        <begin position="308"/>
        <end position="546"/>
    </location>
</feature>
<dbReference type="Pfam" id="PF06886">
    <property type="entry name" value="TPX2"/>
    <property type="match status" value="1"/>
</dbReference>
<feature type="compositionally biased region" description="Basic and acidic residues" evidence="5">
    <location>
        <begin position="502"/>
        <end position="517"/>
    </location>
</feature>
<evidence type="ECO:0000259" key="6">
    <source>
        <dbReference type="Pfam" id="PF06886"/>
    </source>
</evidence>
<evidence type="ECO:0000313" key="7">
    <source>
        <dbReference type="EMBL" id="KAF5332875.1"/>
    </source>
</evidence>
<keyword evidence="3" id="KW-0963">Cytoplasm</keyword>
<feature type="compositionally biased region" description="Basic and acidic residues" evidence="5">
    <location>
        <begin position="599"/>
        <end position="619"/>
    </location>
</feature>
<feature type="compositionally biased region" description="Low complexity" evidence="5">
    <location>
        <begin position="637"/>
        <end position="646"/>
    </location>
</feature>
<feature type="compositionally biased region" description="Low complexity" evidence="5">
    <location>
        <begin position="422"/>
        <end position="438"/>
    </location>
</feature>
<proteinExistence type="inferred from homology"/>
<organism evidence="7 8">
    <name type="scientific">Ephemerocybe angulata</name>
    <dbReference type="NCBI Taxonomy" id="980116"/>
    <lineage>
        <taxon>Eukaryota</taxon>
        <taxon>Fungi</taxon>
        <taxon>Dikarya</taxon>
        <taxon>Basidiomycota</taxon>
        <taxon>Agaricomycotina</taxon>
        <taxon>Agaricomycetes</taxon>
        <taxon>Agaricomycetidae</taxon>
        <taxon>Agaricales</taxon>
        <taxon>Agaricineae</taxon>
        <taxon>Psathyrellaceae</taxon>
        <taxon>Ephemerocybe</taxon>
    </lineage>
</organism>
<feature type="compositionally biased region" description="Polar residues" evidence="5">
    <location>
        <begin position="485"/>
        <end position="499"/>
    </location>
</feature>
<feature type="domain" description="TPX2 C-terminal" evidence="6">
    <location>
        <begin position="685"/>
        <end position="751"/>
    </location>
</feature>
<dbReference type="OrthoDB" id="3242303at2759"/>
<dbReference type="Proteomes" id="UP000541558">
    <property type="component" value="Unassembled WGS sequence"/>
</dbReference>
<feature type="region of interest" description="Disordered" evidence="5">
    <location>
        <begin position="1"/>
        <end position="27"/>
    </location>
</feature>
<feature type="compositionally biased region" description="Pro residues" evidence="5">
    <location>
        <begin position="225"/>
        <end position="235"/>
    </location>
</feature>